<evidence type="ECO:0000256" key="2">
    <source>
        <dbReference type="ARBA" id="ARBA00022737"/>
    </source>
</evidence>
<keyword evidence="1" id="KW-0479">Metal-binding</keyword>
<dbReference type="GO" id="GO:0000981">
    <property type="term" value="F:DNA-binding transcription factor activity, RNA polymerase II-specific"/>
    <property type="evidence" value="ECO:0007669"/>
    <property type="project" value="TreeGrafter"/>
</dbReference>
<dbReference type="SUPFAM" id="SSF57667">
    <property type="entry name" value="beta-beta-alpha zinc fingers"/>
    <property type="match status" value="1"/>
</dbReference>
<evidence type="ECO:0000259" key="7">
    <source>
        <dbReference type="PROSITE" id="PS50157"/>
    </source>
</evidence>
<feature type="domain" description="C2H2-type" evidence="7">
    <location>
        <begin position="46"/>
        <end position="75"/>
    </location>
</feature>
<dbReference type="SMART" id="SM00355">
    <property type="entry name" value="ZnF_C2H2"/>
    <property type="match status" value="3"/>
</dbReference>
<dbReference type="InParanoid" id="A0A165EBJ4"/>
<organism evidence="8 9">
    <name type="scientific">Laetiporus sulphureus 93-53</name>
    <dbReference type="NCBI Taxonomy" id="1314785"/>
    <lineage>
        <taxon>Eukaryota</taxon>
        <taxon>Fungi</taxon>
        <taxon>Dikarya</taxon>
        <taxon>Basidiomycota</taxon>
        <taxon>Agaricomycotina</taxon>
        <taxon>Agaricomycetes</taxon>
        <taxon>Polyporales</taxon>
        <taxon>Laetiporus</taxon>
    </lineage>
</organism>
<dbReference type="PANTHER" id="PTHR19818">
    <property type="entry name" value="ZINC FINGER PROTEIN ZIC AND GLI"/>
    <property type="match status" value="1"/>
</dbReference>
<evidence type="ECO:0000256" key="3">
    <source>
        <dbReference type="ARBA" id="ARBA00022771"/>
    </source>
</evidence>
<dbReference type="PROSITE" id="PS00028">
    <property type="entry name" value="ZINC_FINGER_C2H2_1"/>
    <property type="match status" value="1"/>
</dbReference>
<dbReference type="PANTHER" id="PTHR19818:SF139">
    <property type="entry name" value="PAIR-RULE PROTEIN ODD-PAIRED"/>
    <property type="match status" value="1"/>
</dbReference>
<dbReference type="AlphaFoldDB" id="A0A165EBJ4"/>
<evidence type="ECO:0000313" key="8">
    <source>
        <dbReference type="EMBL" id="KZT06670.1"/>
    </source>
</evidence>
<name>A0A165EBJ4_9APHY</name>
<dbReference type="GO" id="GO:0008270">
    <property type="term" value="F:zinc ion binding"/>
    <property type="evidence" value="ECO:0007669"/>
    <property type="project" value="UniProtKB-KW"/>
</dbReference>
<reference evidence="8 9" key="1">
    <citation type="journal article" date="2016" name="Mol. Biol. Evol.">
        <title>Comparative Genomics of Early-Diverging Mushroom-Forming Fungi Provides Insights into the Origins of Lignocellulose Decay Capabilities.</title>
        <authorList>
            <person name="Nagy L.G."/>
            <person name="Riley R."/>
            <person name="Tritt A."/>
            <person name="Adam C."/>
            <person name="Daum C."/>
            <person name="Floudas D."/>
            <person name="Sun H."/>
            <person name="Yadav J.S."/>
            <person name="Pangilinan J."/>
            <person name="Larsson K.H."/>
            <person name="Matsuura K."/>
            <person name="Barry K."/>
            <person name="Labutti K."/>
            <person name="Kuo R."/>
            <person name="Ohm R.A."/>
            <person name="Bhattacharya S.S."/>
            <person name="Shirouzu T."/>
            <person name="Yoshinaga Y."/>
            <person name="Martin F.M."/>
            <person name="Grigoriev I.V."/>
            <person name="Hibbett D.S."/>
        </authorList>
    </citation>
    <scope>NUCLEOTIDE SEQUENCE [LARGE SCALE GENOMIC DNA]</scope>
    <source>
        <strain evidence="8 9">93-53</strain>
    </source>
</reference>
<keyword evidence="9" id="KW-1185">Reference proteome</keyword>
<dbReference type="STRING" id="1314785.A0A165EBJ4"/>
<evidence type="ECO:0000256" key="6">
    <source>
        <dbReference type="SAM" id="MobiDB-lite"/>
    </source>
</evidence>
<proteinExistence type="predicted"/>
<dbReference type="InterPro" id="IPR013087">
    <property type="entry name" value="Znf_C2H2_type"/>
</dbReference>
<keyword evidence="3 5" id="KW-0863">Zinc-finger</keyword>
<dbReference type="RefSeq" id="XP_040764410.1">
    <property type="nucleotide sequence ID" value="XM_040914424.1"/>
</dbReference>
<dbReference type="Proteomes" id="UP000076871">
    <property type="component" value="Unassembled WGS sequence"/>
</dbReference>
<dbReference type="EMBL" id="KV427623">
    <property type="protein sequence ID" value="KZT06670.1"/>
    <property type="molecule type" value="Genomic_DNA"/>
</dbReference>
<evidence type="ECO:0000256" key="1">
    <source>
        <dbReference type="ARBA" id="ARBA00022723"/>
    </source>
</evidence>
<protein>
    <recommendedName>
        <fullName evidence="7">C2H2-type domain-containing protein</fullName>
    </recommendedName>
</protein>
<evidence type="ECO:0000256" key="5">
    <source>
        <dbReference type="PROSITE-ProRule" id="PRU00042"/>
    </source>
</evidence>
<dbReference type="InterPro" id="IPR036236">
    <property type="entry name" value="Znf_C2H2_sf"/>
</dbReference>
<keyword evidence="2" id="KW-0677">Repeat</keyword>
<keyword evidence="4" id="KW-0862">Zinc</keyword>
<dbReference type="Gene3D" id="3.30.160.60">
    <property type="entry name" value="Classic Zinc Finger"/>
    <property type="match status" value="2"/>
</dbReference>
<accession>A0A165EBJ4</accession>
<gene>
    <name evidence="8" type="ORF">LAESUDRAFT_812635</name>
</gene>
<dbReference type="GO" id="GO:0045944">
    <property type="term" value="P:positive regulation of transcription by RNA polymerase II"/>
    <property type="evidence" value="ECO:0007669"/>
    <property type="project" value="UniProtKB-ARBA"/>
</dbReference>
<evidence type="ECO:0000256" key="4">
    <source>
        <dbReference type="ARBA" id="ARBA00022833"/>
    </source>
</evidence>
<dbReference type="PROSITE" id="PS50157">
    <property type="entry name" value="ZINC_FINGER_C2H2_2"/>
    <property type="match status" value="2"/>
</dbReference>
<dbReference type="GeneID" id="63831451"/>
<feature type="region of interest" description="Disordered" evidence="6">
    <location>
        <begin position="133"/>
        <end position="223"/>
    </location>
</feature>
<dbReference type="GO" id="GO:0000978">
    <property type="term" value="F:RNA polymerase II cis-regulatory region sequence-specific DNA binding"/>
    <property type="evidence" value="ECO:0007669"/>
    <property type="project" value="TreeGrafter"/>
</dbReference>
<feature type="domain" description="C2H2-type" evidence="7">
    <location>
        <begin position="15"/>
        <end position="42"/>
    </location>
</feature>
<sequence length="403" mass="43759">MPRTPRVAPSKVTKLECRLCGKTLSGQRDLSRHLLLHLEDKSERMHQCGHPGCTYRTLQKSNLRTHMYKHSGEKPHKCPDIDPEHGAPCSFRTADPSSLTRHRVRKHGYLPSLRAARDHKEEARVGMTSWSFVDLSSPSSSPEPASPHNSYSSSGGRSTYSTPSSSVASSPVPSSPPCSEWSDSSDDSSLPPTPCDSPFPSCVPNSDALPSNMSSPVTQRLSDTQPSGWVLADETIEELFANGTWIDLCALAASDRSDTALNLNTDTETCRATTLTLELTRPLSEEVSPAPPFQSFETPAMSSAASSSTSSALPLLPTITLDSSNFNSLDWPSVDWCNFGELTESPRTSPERVSSSPSFQVPSIDLSPATRFRQLAALAIPQPSAPAVYFSLEEMLYGQTWCA</sequence>
<feature type="compositionally biased region" description="Polar residues" evidence="6">
    <location>
        <begin position="208"/>
        <end position="223"/>
    </location>
</feature>
<dbReference type="InterPro" id="IPR050329">
    <property type="entry name" value="GLI_C2H2-zinc-finger"/>
</dbReference>
<evidence type="ECO:0000313" key="9">
    <source>
        <dbReference type="Proteomes" id="UP000076871"/>
    </source>
</evidence>
<dbReference type="OrthoDB" id="2754820at2759"/>
<feature type="compositionally biased region" description="Low complexity" evidence="6">
    <location>
        <begin position="133"/>
        <end position="190"/>
    </location>
</feature>
<dbReference type="GO" id="GO:0005634">
    <property type="term" value="C:nucleus"/>
    <property type="evidence" value="ECO:0007669"/>
    <property type="project" value="UniProtKB-ARBA"/>
</dbReference>